<keyword evidence="1" id="KW-0614">Plasmid</keyword>
<dbReference type="EMBL" id="AP014861">
    <property type="protein sequence ID" value="BAX57062.1"/>
    <property type="molecule type" value="Genomic_DNA"/>
</dbReference>
<dbReference type="AlphaFoldDB" id="A0A1Y1BEN0"/>
<proteinExistence type="predicted"/>
<dbReference type="EMBL" id="AP014859">
    <property type="protein sequence ID" value="BAX56799.1"/>
    <property type="molecule type" value="Genomic_DNA"/>
</dbReference>
<reference evidence="1" key="1">
    <citation type="journal article" date="2017" name="Infect. Genet. Evol.">
        <title>Plasmid dynamics in Vibrio parahaemolyticus strains related to shrimp Acute Hepatopancreatic Necrosis Syndrome (AHPNS).</title>
        <authorList>
            <person name="Theethakaew C."/>
            <person name="Nakamura S."/>
            <person name="Motooka D."/>
            <person name="Matsuda S."/>
            <person name="Kodama T."/>
            <person name="Chonsin K."/>
            <person name="Suthienkul O."/>
            <person name="Iida T."/>
        </authorList>
    </citation>
    <scope>NUCLEOTIDE SEQUENCE</scope>
    <source>
        <strain evidence="1">VPE61</strain>
        <plasmid evidence="1">pVP2HP</plasmid>
        <plasmid evidence="2">pVPE61b</plasmid>
    </source>
</reference>
<geneLocation type="plasmid" evidence="1">
    <name>pVP2HP</name>
</geneLocation>
<sequence length="54" mass="6384">MSGYRNFSEAKENITRYITGYYSQLRPHQYNGGLTPNESERLYWENSKTVAKFS</sequence>
<name>A0A1Y1BEN0_VIBPH</name>
<accession>A0A1Y1BEN0</accession>
<evidence type="ECO:0000313" key="2">
    <source>
        <dbReference type="EMBL" id="BAX57062.1"/>
    </source>
</evidence>
<protein>
    <submittedName>
        <fullName evidence="1">Transposase</fullName>
    </submittedName>
</protein>
<geneLocation type="plasmid" evidence="2">
    <name>pVPE61b</name>
</geneLocation>
<evidence type="ECO:0000313" key="1">
    <source>
        <dbReference type="EMBL" id="BAX56799.1"/>
    </source>
</evidence>
<organism evidence="1">
    <name type="scientific">Vibrio parahaemolyticus</name>
    <dbReference type="NCBI Taxonomy" id="670"/>
    <lineage>
        <taxon>Bacteria</taxon>
        <taxon>Pseudomonadati</taxon>
        <taxon>Pseudomonadota</taxon>
        <taxon>Gammaproteobacteria</taxon>
        <taxon>Vibrionales</taxon>
        <taxon>Vibrionaceae</taxon>
        <taxon>Vibrio</taxon>
    </lineage>
</organism>